<sequence length="942" mass="106314">MSIWKLMTWMLTGSGRKSEAEITCLAETLQSSDFDCRDLWGFNAHTEMWHFDNLESSLDERDPLQQDGWKESSINILIPTREWNLSGNGQQFTIKGLFHRSLTAVIRAVFAEQAAKWFHLTPFKRIWRSPVSGKVQHLYDELYTSDAWNDAHDALQKQRRDNGCDLEWVIARLMFWSDAMHLAQFGSASAWPIYLFFRNQSKYLRACPSSGACHPVVFIPTLPRSIIQFISRFTKKRNYNTIVTHCKRELTHAVWKVLLDEEFIDAYQNGIVVKCYDGKYQRVFPRIFTYSADYPEKVLLATVRDKGVCPCPRCLIPKTKFHHFGFLSDAVQRVTKFNQYFRDRIVAARNAIYRYGAPIKGAIPEFHLKPFSLVPTFNAFADMVGPLGCDIYQALVVDILHEFELGIFKSVFRHLLRLLHAINPIGRTNLVATLDARFRQIPSFRKGAICRFPPNVSEVHQCAARHFEDVLQCAIPAFEGLFPSEHNKWHALAKLHLHTEYSLNHLDEASRLLGHQLCKFRDFTCSAFKTTELSSEASARSRRTLAGSTTSASAAVTTAPQEKSFNLATYKLHALGDYVRTIHLFGTTDSYTTQLGELSHCLLKKFYQRTNKQNPARQLARQERRHTQVRRHLDVHLNSGGKPDNGETAPLSLEDHHCLSESAKNAISLAEFLGKHQSDPALKINYTTYNVRRDQDTLCPGHSAAVMMLSREHGPNTHPFWYAQVLSAFLIEVSYKGVAQTIEVLWVRWFGVVPGYQWGIKKARLPQIGFVPDSPGAFGFLDPSLVLHACHLIPAFADGRTSLLLPQGPSVARENSAVDDWAAYYVNIFADCDMFAQFIGFGVGHDVQCHLPIHESEDSEVVGQESVDGLTDSEETNSDTGYGGGDIGDGVDTGEGDQSEKGESEDKSTSNESEDSDSDISVEDSETGDGDLDDEDGPQFKF</sequence>
<organism evidence="2 3">
    <name type="scientific">Scleroderma citrinum Foug A</name>
    <dbReference type="NCBI Taxonomy" id="1036808"/>
    <lineage>
        <taxon>Eukaryota</taxon>
        <taxon>Fungi</taxon>
        <taxon>Dikarya</taxon>
        <taxon>Basidiomycota</taxon>
        <taxon>Agaricomycotina</taxon>
        <taxon>Agaricomycetes</taxon>
        <taxon>Agaricomycetidae</taxon>
        <taxon>Boletales</taxon>
        <taxon>Sclerodermatineae</taxon>
        <taxon>Sclerodermataceae</taxon>
        <taxon>Scleroderma</taxon>
    </lineage>
</organism>
<dbReference type="InterPro" id="IPR041078">
    <property type="entry name" value="Plavaka"/>
</dbReference>
<evidence type="ECO:0000313" key="3">
    <source>
        <dbReference type="Proteomes" id="UP000053989"/>
    </source>
</evidence>
<dbReference type="STRING" id="1036808.A0A0C3DV91"/>
<evidence type="ECO:0000256" key="1">
    <source>
        <dbReference type="SAM" id="MobiDB-lite"/>
    </source>
</evidence>
<evidence type="ECO:0000313" key="2">
    <source>
        <dbReference type="EMBL" id="KIM60064.1"/>
    </source>
</evidence>
<name>A0A0C3DV91_9AGAM</name>
<feature type="compositionally biased region" description="Acidic residues" evidence="1">
    <location>
        <begin position="912"/>
        <end position="942"/>
    </location>
</feature>
<reference evidence="2 3" key="1">
    <citation type="submission" date="2014-04" db="EMBL/GenBank/DDBJ databases">
        <authorList>
            <consortium name="DOE Joint Genome Institute"/>
            <person name="Kuo A."/>
            <person name="Kohler A."/>
            <person name="Nagy L.G."/>
            <person name="Floudas D."/>
            <person name="Copeland A."/>
            <person name="Barry K.W."/>
            <person name="Cichocki N."/>
            <person name="Veneault-Fourrey C."/>
            <person name="LaButti K."/>
            <person name="Lindquist E.A."/>
            <person name="Lipzen A."/>
            <person name="Lundell T."/>
            <person name="Morin E."/>
            <person name="Murat C."/>
            <person name="Sun H."/>
            <person name="Tunlid A."/>
            <person name="Henrissat B."/>
            <person name="Grigoriev I.V."/>
            <person name="Hibbett D.S."/>
            <person name="Martin F."/>
            <person name="Nordberg H.P."/>
            <person name="Cantor M.N."/>
            <person name="Hua S.X."/>
        </authorList>
    </citation>
    <scope>NUCLEOTIDE SEQUENCE [LARGE SCALE GENOMIC DNA]</scope>
    <source>
        <strain evidence="2 3">Foug A</strain>
    </source>
</reference>
<feature type="compositionally biased region" description="Gly residues" evidence="1">
    <location>
        <begin position="881"/>
        <end position="891"/>
    </location>
</feature>
<feature type="region of interest" description="Disordered" evidence="1">
    <location>
        <begin position="856"/>
        <end position="942"/>
    </location>
</feature>
<dbReference type="EMBL" id="KN822066">
    <property type="protein sequence ID" value="KIM60064.1"/>
    <property type="molecule type" value="Genomic_DNA"/>
</dbReference>
<dbReference type="InParanoid" id="A0A0C3DV91"/>
<gene>
    <name evidence="2" type="ORF">SCLCIDRAFT_26856</name>
</gene>
<dbReference type="OrthoDB" id="3183767at2759"/>
<keyword evidence="3" id="KW-1185">Reference proteome</keyword>
<dbReference type="AlphaFoldDB" id="A0A0C3DV91"/>
<dbReference type="HOGENOM" id="CLU_002498_0_1_1"/>
<feature type="compositionally biased region" description="Basic and acidic residues" evidence="1">
    <location>
        <begin position="898"/>
        <end position="909"/>
    </location>
</feature>
<protein>
    <submittedName>
        <fullName evidence="2">Uncharacterized protein</fullName>
    </submittedName>
</protein>
<accession>A0A0C3DV91</accession>
<dbReference type="Proteomes" id="UP000053989">
    <property type="component" value="Unassembled WGS sequence"/>
</dbReference>
<dbReference type="Pfam" id="PF18759">
    <property type="entry name" value="Plavaka"/>
    <property type="match status" value="1"/>
</dbReference>
<proteinExistence type="predicted"/>
<reference evidence="3" key="2">
    <citation type="submission" date="2015-01" db="EMBL/GenBank/DDBJ databases">
        <title>Evolutionary Origins and Diversification of the Mycorrhizal Mutualists.</title>
        <authorList>
            <consortium name="DOE Joint Genome Institute"/>
            <consortium name="Mycorrhizal Genomics Consortium"/>
            <person name="Kohler A."/>
            <person name="Kuo A."/>
            <person name="Nagy L.G."/>
            <person name="Floudas D."/>
            <person name="Copeland A."/>
            <person name="Barry K.W."/>
            <person name="Cichocki N."/>
            <person name="Veneault-Fourrey C."/>
            <person name="LaButti K."/>
            <person name="Lindquist E.A."/>
            <person name="Lipzen A."/>
            <person name="Lundell T."/>
            <person name="Morin E."/>
            <person name="Murat C."/>
            <person name="Riley R."/>
            <person name="Ohm R."/>
            <person name="Sun H."/>
            <person name="Tunlid A."/>
            <person name="Henrissat B."/>
            <person name="Grigoriev I.V."/>
            <person name="Hibbett D.S."/>
            <person name="Martin F."/>
        </authorList>
    </citation>
    <scope>NUCLEOTIDE SEQUENCE [LARGE SCALE GENOMIC DNA]</scope>
    <source>
        <strain evidence="3">Foug A</strain>
    </source>
</reference>